<evidence type="ECO:0000313" key="6">
    <source>
        <dbReference type="EMBL" id="GMG55723.1"/>
    </source>
</evidence>
<name>A0A9W7DJ13_AMBMO</name>
<evidence type="ECO:0000256" key="3">
    <source>
        <dbReference type="ARBA" id="ARBA00022989"/>
    </source>
</evidence>
<keyword evidence="3 5" id="KW-1133">Transmembrane helix</keyword>
<comment type="subcellular location">
    <subcellularLocation>
        <location evidence="1">Membrane</location>
        <topology evidence="1">Multi-pass membrane protein</topology>
    </subcellularLocation>
</comment>
<dbReference type="PANTHER" id="PTHR23502">
    <property type="entry name" value="MAJOR FACILITATOR SUPERFAMILY"/>
    <property type="match status" value="1"/>
</dbReference>
<organism evidence="6 7">
    <name type="scientific">Ambrosiozyma monospora</name>
    <name type="common">Yeast</name>
    <name type="synonym">Endomycopsis monosporus</name>
    <dbReference type="NCBI Taxonomy" id="43982"/>
    <lineage>
        <taxon>Eukaryota</taxon>
        <taxon>Fungi</taxon>
        <taxon>Dikarya</taxon>
        <taxon>Ascomycota</taxon>
        <taxon>Saccharomycotina</taxon>
        <taxon>Pichiomycetes</taxon>
        <taxon>Pichiales</taxon>
        <taxon>Pichiaceae</taxon>
        <taxon>Ambrosiozyma</taxon>
    </lineage>
</organism>
<keyword evidence="7" id="KW-1185">Reference proteome</keyword>
<dbReference type="EMBL" id="BSXU01006084">
    <property type="protein sequence ID" value="GMG55723.1"/>
    <property type="molecule type" value="Genomic_DNA"/>
</dbReference>
<dbReference type="SUPFAM" id="SSF103473">
    <property type="entry name" value="MFS general substrate transporter"/>
    <property type="match status" value="1"/>
</dbReference>
<evidence type="ECO:0000256" key="2">
    <source>
        <dbReference type="ARBA" id="ARBA00022692"/>
    </source>
</evidence>
<feature type="transmembrane region" description="Helical" evidence="5">
    <location>
        <begin position="144"/>
        <end position="163"/>
    </location>
</feature>
<sequence length="228" mass="25748">MEKYTDKHHPLYVPGTYSIYTSALIRKKHEQHLKKRSSTSKSQLNDSYETSDQQYQFLANTFNYKYSRETPLENIPDIKSRYGIILLPQPTNSVNDPFNWSNGRKAMHFFVMMLCTALTAAISNDASAPQDSINDLTHISYDDLNNSAGILFIGIGFSIWLFAPLASMLGRRITLILGMIFSIAGSVWFGAIQTPGDVYGSQLFIDINWVLSSPCMSCLMHSVLIWVL</sequence>
<dbReference type="GO" id="GO:0000324">
    <property type="term" value="C:fungal-type vacuole"/>
    <property type="evidence" value="ECO:0007669"/>
    <property type="project" value="TreeGrafter"/>
</dbReference>
<feature type="transmembrane region" description="Helical" evidence="5">
    <location>
        <begin position="106"/>
        <end position="124"/>
    </location>
</feature>
<dbReference type="Gene3D" id="1.20.1250.20">
    <property type="entry name" value="MFS general substrate transporter like domains"/>
    <property type="match status" value="1"/>
</dbReference>
<proteinExistence type="predicted"/>
<gene>
    <name evidence="6" type="ORF">Amon01_000779500</name>
</gene>
<dbReference type="GO" id="GO:0022857">
    <property type="term" value="F:transmembrane transporter activity"/>
    <property type="evidence" value="ECO:0007669"/>
    <property type="project" value="TreeGrafter"/>
</dbReference>
<feature type="transmembrane region" description="Helical" evidence="5">
    <location>
        <begin position="207"/>
        <end position="227"/>
    </location>
</feature>
<dbReference type="Proteomes" id="UP001165063">
    <property type="component" value="Unassembled WGS sequence"/>
</dbReference>
<evidence type="ECO:0000313" key="7">
    <source>
        <dbReference type="Proteomes" id="UP001165063"/>
    </source>
</evidence>
<keyword evidence="4 5" id="KW-0472">Membrane</keyword>
<protein>
    <submittedName>
        <fullName evidence="6">Unnamed protein product</fullName>
    </submittedName>
</protein>
<evidence type="ECO:0000256" key="1">
    <source>
        <dbReference type="ARBA" id="ARBA00004141"/>
    </source>
</evidence>
<dbReference type="GO" id="GO:0005886">
    <property type="term" value="C:plasma membrane"/>
    <property type="evidence" value="ECO:0007669"/>
    <property type="project" value="TreeGrafter"/>
</dbReference>
<accession>A0A9W7DJ13</accession>
<evidence type="ECO:0000256" key="4">
    <source>
        <dbReference type="ARBA" id="ARBA00023136"/>
    </source>
</evidence>
<keyword evidence="2 5" id="KW-0812">Transmembrane</keyword>
<comment type="caution">
    <text evidence="6">The sequence shown here is derived from an EMBL/GenBank/DDBJ whole genome shotgun (WGS) entry which is preliminary data.</text>
</comment>
<dbReference type="InterPro" id="IPR036259">
    <property type="entry name" value="MFS_trans_sf"/>
</dbReference>
<dbReference type="AlphaFoldDB" id="A0A9W7DJ13"/>
<dbReference type="OrthoDB" id="4500315at2759"/>
<feature type="transmembrane region" description="Helical" evidence="5">
    <location>
        <begin position="175"/>
        <end position="195"/>
    </location>
</feature>
<evidence type="ECO:0000256" key="5">
    <source>
        <dbReference type="SAM" id="Phobius"/>
    </source>
</evidence>
<dbReference type="PANTHER" id="PTHR23502:SF34">
    <property type="entry name" value="PROTEIN HOL1"/>
    <property type="match status" value="1"/>
</dbReference>
<reference evidence="6" key="1">
    <citation type="submission" date="2023-04" db="EMBL/GenBank/DDBJ databases">
        <title>Ambrosiozyma monospora NBRC 1965.</title>
        <authorList>
            <person name="Ichikawa N."/>
            <person name="Sato H."/>
            <person name="Tonouchi N."/>
        </authorList>
    </citation>
    <scope>NUCLEOTIDE SEQUENCE</scope>
    <source>
        <strain evidence="6">NBRC 1965</strain>
    </source>
</reference>